<feature type="active site" description="S-palmitoyl cysteine intermediate" evidence="11">
    <location>
        <position position="129"/>
    </location>
</feature>
<keyword evidence="8 11" id="KW-0449">Lipoprotein</keyword>
<gene>
    <name evidence="11" type="primary">PFA4</name>
    <name evidence="15" type="ORF">BJ878DRAFT_491484</name>
</gene>
<evidence type="ECO:0000256" key="10">
    <source>
        <dbReference type="ARBA" id="ARBA00048048"/>
    </source>
</evidence>
<evidence type="ECO:0000256" key="9">
    <source>
        <dbReference type="ARBA" id="ARBA00023315"/>
    </source>
</evidence>
<proteinExistence type="inferred from homology"/>
<name>A0A9P8CI77_9HELO</name>
<dbReference type="InterPro" id="IPR001594">
    <property type="entry name" value="Palmitoyltrfase_DHHC"/>
</dbReference>
<dbReference type="InterPro" id="IPR033682">
    <property type="entry name" value="PFA4"/>
</dbReference>
<feature type="compositionally biased region" description="Basic and acidic residues" evidence="13">
    <location>
        <begin position="353"/>
        <end position="363"/>
    </location>
</feature>
<dbReference type="PROSITE" id="PS50216">
    <property type="entry name" value="DHHC"/>
    <property type="match status" value="1"/>
</dbReference>
<evidence type="ECO:0000256" key="11">
    <source>
        <dbReference type="HAMAP-Rule" id="MF_03199"/>
    </source>
</evidence>
<comment type="function">
    <text evidence="11">Mediates the reversible addition of palmitate to target proteins, thereby regulating their membrane association and biological function.</text>
</comment>
<comment type="subcellular location">
    <subcellularLocation>
        <location evidence="11">Endoplasmic reticulum membrane</location>
        <topology evidence="11">Multi-pass membrane protein</topology>
    </subcellularLocation>
    <subcellularLocation>
        <location evidence="1">Membrane</location>
        <topology evidence="1">Multi-pass membrane protein</topology>
    </subcellularLocation>
</comment>
<keyword evidence="5 11" id="KW-1133">Transmembrane helix</keyword>
<dbReference type="GO" id="GO:0005789">
    <property type="term" value="C:endoplasmic reticulum membrane"/>
    <property type="evidence" value="ECO:0007669"/>
    <property type="project" value="UniProtKB-SubCell"/>
</dbReference>
<keyword evidence="4 11" id="KW-0256">Endoplasmic reticulum</keyword>
<reference evidence="15" key="1">
    <citation type="journal article" date="2021" name="IMA Fungus">
        <title>Genomic characterization of three marine fungi, including Emericellopsis atlantica sp. nov. with signatures of a generalist lifestyle and marine biomass degradation.</title>
        <authorList>
            <person name="Hagestad O.C."/>
            <person name="Hou L."/>
            <person name="Andersen J.H."/>
            <person name="Hansen E.H."/>
            <person name="Altermark B."/>
            <person name="Li C."/>
            <person name="Kuhnert E."/>
            <person name="Cox R.J."/>
            <person name="Crous P.W."/>
            <person name="Spatafora J.W."/>
            <person name="Lail K."/>
            <person name="Amirebrahimi M."/>
            <person name="Lipzen A."/>
            <person name="Pangilinan J."/>
            <person name="Andreopoulos W."/>
            <person name="Hayes R.D."/>
            <person name="Ng V."/>
            <person name="Grigoriev I.V."/>
            <person name="Jackson S.A."/>
            <person name="Sutton T.D.S."/>
            <person name="Dobson A.D.W."/>
            <person name="Rama T."/>
        </authorList>
    </citation>
    <scope>NUCLEOTIDE SEQUENCE</scope>
    <source>
        <strain evidence="15">TRa3180A</strain>
    </source>
</reference>
<feature type="region of interest" description="Disordered" evidence="13">
    <location>
        <begin position="353"/>
        <end position="424"/>
    </location>
</feature>
<evidence type="ECO:0000256" key="7">
    <source>
        <dbReference type="ARBA" id="ARBA00023139"/>
    </source>
</evidence>
<sequence>MAILPFSVPTIEAFAIPGVSFLICFLAYTSQVLFYYIEPGPLTQKEALWFNGFVLGIWWCYRLACTTDPGPKGWVDKVVVDHTEDTVDDEDADLKRGMRWCKKCTAVKPPRAHHCRRCGRCIPKMDHHCPWTTNCVSHTNFPHFVRFVFYAVVSMSILQYHLYFHALYLWDNRNIPAYLGPSAWWMAYLFVLISVNSITLFALTILLVTAAHSLAINTTMIEHWEIQRHEALVDRSRKLGGLVYSNNGKRVRVQHQEYPYDIGIWTNLVQAMGTRNVLLWLMPFGGAPIVDTALDWGVNGFEDPGTMWPPIDPEKLPRAAIRIDASGVRDYDTPEEEMEAFRRRQQEDFMRRGWGEDGSHEENEGNNQQRPYGFYGGDEEESDMTDSWTNADGDRLADFGVDEEVEDEDDIPLGELLRRRKKNL</sequence>
<keyword evidence="3 11" id="KW-0812">Transmembrane</keyword>
<evidence type="ECO:0000256" key="13">
    <source>
        <dbReference type="SAM" id="MobiDB-lite"/>
    </source>
</evidence>
<evidence type="ECO:0000256" key="2">
    <source>
        <dbReference type="ARBA" id="ARBA00022679"/>
    </source>
</evidence>
<keyword evidence="6 11" id="KW-0472">Membrane</keyword>
<feature type="compositionally biased region" description="Acidic residues" evidence="13">
    <location>
        <begin position="400"/>
        <end position="412"/>
    </location>
</feature>
<protein>
    <recommendedName>
        <fullName evidence="11">Palmitoyltransferase PFA4</fullName>
        <ecNumber evidence="11">2.3.1.225</ecNumber>
    </recommendedName>
    <alternativeName>
        <fullName evidence="11">Protein S-acyltransferase</fullName>
        <shortName evidence="11">PAT</shortName>
    </alternativeName>
    <alternativeName>
        <fullName evidence="11">Protein fatty acyltransferase 4</fullName>
    </alternativeName>
</protein>
<evidence type="ECO:0000256" key="4">
    <source>
        <dbReference type="ARBA" id="ARBA00022824"/>
    </source>
</evidence>
<evidence type="ECO:0000259" key="14">
    <source>
        <dbReference type="Pfam" id="PF01529"/>
    </source>
</evidence>
<feature type="transmembrane region" description="Helical" evidence="11 12">
    <location>
        <begin position="14"/>
        <end position="36"/>
    </location>
</feature>
<dbReference type="Pfam" id="PF01529">
    <property type="entry name" value="DHHC"/>
    <property type="match status" value="1"/>
</dbReference>
<keyword evidence="7 11" id="KW-0564">Palmitate</keyword>
<comment type="domain">
    <text evidence="11 12">The DHHC domain is required for palmitoyltransferase activity.</text>
</comment>
<dbReference type="HAMAP" id="MF_03199">
    <property type="entry name" value="DHHC_PAT_PFA4"/>
    <property type="match status" value="1"/>
</dbReference>
<evidence type="ECO:0000256" key="3">
    <source>
        <dbReference type="ARBA" id="ARBA00022692"/>
    </source>
</evidence>
<dbReference type="GO" id="GO:0019706">
    <property type="term" value="F:protein-cysteine S-palmitoyltransferase activity"/>
    <property type="evidence" value="ECO:0007669"/>
    <property type="project" value="UniProtKB-UniRule"/>
</dbReference>
<comment type="similarity">
    <text evidence="11">Belongs to the DHHC palmitoyltransferase family. PFA4 subfamily.</text>
</comment>
<keyword evidence="16" id="KW-1185">Reference proteome</keyword>
<comment type="caution">
    <text evidence="15">The sequence shown here is derived from an EMBL/GenBank/DDBJ whole genome shotgun (WGS) entry which is preliminary data.</text>
</comment>
<dbReference type="Proteomes" id="UP000887226">
    <property type="component" value="Unassembled WGS sequence"/>
</dbReference>
<dbReference type="AlphaFoldDB" id="A0A9P8CI77"/>
<dbReference type="EMBL" id="MU253766">
    <property type="protein sequence ID" value="KAG9247647.1"/>
    <property type="molecule type" value="Genomic_DNA"/>
</dbReference>
<feature type="domain" description="Palmitoyltransferase DHHC" evidence="14">
    <location>
        <begin position="98"/>
        <end position="225"/>
    </location>
</feature>
<dbReference type="EC" id="2.3.1.225" evidence="11"/>
<comment type="catalytic activity">
    <reaction evidence="10 11 12">
        <text>L-cysteinyl-[protein] + hexadecanoyl-CoA = S-hexadecanoyl-L-cysteinyl-[protein] + CoA</text>
        <dbReference type="Rhea" id="RHEA:36683"/>
        <dbReference type="Rhea" id="RHEA-COMP:10131"/>
        <dbReference type="Rhea" id="RHEA-COMP:11032"/>
        <dbReference type="ChEBI" id="CHEBI:29950"/>
        <dbReference type="ChEBI" id="CHEBI:57287"/>
        <dbReference type="ChEBI" id="CHEBI:57379"/>
        <dbReference type="ChEBI" id="CHEBI:74151"/>
        <dbReference type="EC" id="2.3.1.225"/>
    </reaction>
</comment>
<evidence type="ECO:0000256" key="6">
    <source>
        <dbReference type="ARBA" id="ARBA00023136"/>
    </source>
</evidence>
<organism evidence="15 16">
    <name type="scientific">Calycina marina</name>
    <dbReference type="NCBI Taxonomy" id="1763456"/>
    <lineage>
        <taxon>Eukaryota</taxon>
        <taxon>Fungi</taxon>
        <taxon>Dikarya</taxon>
        <taxon>Ascomycota</taxon>
        <taxon>Pezizomycotina</taxon>
        <taxon>Leotiomycetes</taxon>
        <taxon>Helotiales</taxon>
        <taxon>Pezizellaceae</taxon>
        <taxon>Calycina</taxon>
    </lineage>
</organism>
<feature type="transmembrane region" description="Helical" evidence="11 12">
    <location>
        <begin position="182"/>
        <end position="208"/>
    </location>
</feature>
<evidence type="ECO:0000256" key="12">
    <source>
        <dbReference type="RuleBase" id="RU079119"/>
    </source>
</evidence>
<comment type="caution">
    <text evidence="11">Lacks conserved residue(s) required for the propagation of feature annotation.</text>
</comment>
<keyword evidence="2 11" id="KW-0808">Transferase</keyword>
<keyword evidence="9 11" id="KW-0012">Acyltransferase</keyword>
<evidence type="ECO:0000256" key="8">
    <source>
        <dbReference type="ARBA" id="ARBA00023288"/>
    </source>
</evidence>
<evidence type="ECO:0000313" key="15">
    <source>
        <dbReference type="EMBL" id="KAG9247647.1"/>
    </source>
</evidence>
<accession>A0A9P8CI77</accession>
<dbReference type="OrthoDB" id="331948at2759"/>
<evidence type="ECO:0000256" key="1">
    <source>
        <dbReference type="ARBA" id="ARBA00004141"/>
    </source>
</evidence>
<feature type="transmembrane region" description="Helical" evidence="11 12">
    <location>
        <begin position="147"/>
        <end position="170"/>
    </location>
</feature>
<evidence type="ECO:0000256" key="5">
    <source>
        <dbReference type="ARBA" id="ARBA00022989"/>
    </source>
</evidence>
<evidence type="ECO:0000313" key="16">
    <source>
        <dbReference type="Proteomes" id="UP000887226"/>
    </source>
</evidence>
<dbReference type="PANTHER" id="PTHR12246">
    <property type="entry name" value="PALMITOYLTRANSFERASE ZDHHC16"/>
    <property type="match status" value="1"/>
</dbReference>
<dbReference type="InterPro" id="IPR039859">
    <property type="entry name" value="PFA4/ZDH16/20/ERF2-like"/>
</dbReference>